<dbReference type="Proteomes" id="UP000676336">
    <property type="component" value="Unassembled WGS sequence"/>
</dbReference>
<dbReference type="EMBL" id="CAJOBJ010206700">
    <property type="protein sequence ID" value="CAF4998996.1"/>
    <property type="molecule type" value="Genomic_DNA"/>
</dbReference>
<evidence type="ECO:0000313" key="6">
    <source>
        <dbReference type="EMBL" id="CAF4998996.1"/>
    </source>
</evidence>
<evidence type="ECO:0000313" key="7">
    <source>
        <dbReference type="Proteomes" id="UP000681967"/>
    </source>
</evidence>
<dbReference type="EMBL" id="CAJOBI010121517">
    <property type="protein sequence ID" value="CAF4680488.1"/>
    <property type="molecule type" value="Genomic_DNA"/>
</dbReference>
<dbReference type="Proteomes" id="UP000681720">
    <property type="component" value="Unassembled WGS sequence"/>
</dbReference>
<evidence type="ECO:0000313" key="2">
    <source>
        <dbReference type="EMBL" id="CAF4680488.1"/>
    </source>
</evidence>
<name>A0A8S3AKL1_9BILA</name>
<reference evidence="4" key="1">
    <citation type="submission" date="2021-02" db="EMBL/GenBank/DDBJ databases">
        <authorList>
            <person name="Nowell W R."/>
        </authorList>
    </citation>
    <scope>NUCLEOTIDE SEQUENCE</scope>
</reference>
<dbReference type="EMBL" id="CAJOBI010198203">
    <property type="protein sequence ID" value="CAF4982886.1"/>
    <property type="molecule type" value="Genomic_DNA"/>
</dbReference>
<organism evidence="4 7">
    <name type="scientific">Rotaria magnacalcarata</name>
    <dbReference type="NCBI Taxonomy" id="392030"/>
    <lineage>
        <taxon>Eukaryota</taxon>
        <taxon>Metazoa</taxon>
        <taxon>Spiralia</taxon>
        <taxon>Gnathifera</taxon>
        <taxon>Rotifera</taxon>
        <taxon>Eurotatoria</taxon>
        <taxon>Bdelloidea</taxon>
        <taxon>Philodinida</taxon>
        <taxon>Philodinidae</taxon>
        <taxon>Rotaria</taxon>
    </lineage>
</organism>
<feature type="non-terminal residue" evidence="4">
    <location>
        <position position="1"/>
    </location>
</feature>
<dbReference type="EMBL" id="CAJOBJ010089125">
    <property type="protein sequence ID" value="CAF4533859.1"/>
    <property type="molecule type" value="Genomic_DNA"/>
</dbReference>
<accession>A0A8S3AKL1</accession>
<evidence type="ECO:0000313" key="5">
    <source>
        <dbReference type="EMBL" id="CAF4982886.1"/>
    </source>
</evidence>
<protein>
    <submittedName>
        <fullName evidence="4">Uncharacterized protein</fullName>
    </submittedName>
</protein>
<evidence type="ECO:0000313" key="1">
    <source>
        <dbReference type="EMBL" id="CAF4533859.1"/>
    </source>
</evidence>
<comment type="caution">
    <text evidence="4">The sequence shown here is derived from an EMBL/GenBank/DDBJ whole genome shotgun (WGS) entry which is preliminary data.</text>
</comment>
<dbReference type="EMBL" id="CAJOBH010119975">
    <property type="protein sequence ID" value="CAF4706603.1"/>
    <property type="molecule type" value="Genomic_DNA"/>
</dbReference>
<evidence type="ECO:0000313" key="3">
    <source>
        <dbReference type="EMBL" id="CAF4706603.1"/>
    </source>
</evidence>
<gene>
    <name evidence="3" type="ORF">BYL167_LOCUS44308</name>
    <name evidence="4" type="ORF">BYL167_LOCUS45046</name>
    <name evidence="1" type="ORF">GIL414_LOCUS36136</name>
    <name evidence="6" type="ORF">GIL414_LOCUS57129</name>
    <name evidence="2" type="ORF">SMN809_LOCUS42262</name>
    <name evidence="5" type="ORF">SMN809_LOCUS55822</name>
</gene>
<evidence type="ECO:0000313" key="4">
    <source>
        <dbReference type="EMBL" id="CAF4725206.1"/>
    </source>
</evidence>
<dbReference type="Proteomes" id="UP000681967">
    <property type="component" value="Unassembled WGS sequence"/>
</dbReference>
<proteinExistence type="predicted"/>
<dbReference type="AlphaFoldDB" id="A0A8S3AKL1"/>
<dbReference type="EMBL" id="CAJOBH010123858">
    <property type="protein sequence ID" value="CAF4725206.1"/>
    <property type="molecule type" value="Genomic_DNA"/>
</dbReference>
<sequence>MKGYETEIATLKKEIEQLQETTQYEIKIATGFLSDEKDRLTKELANANRTIA</sequence>